<evidence type="ECO:0000256" key="9">
    <source>
        <dbReference type="ARBA" id="ARBA00023242"/>
    </source>
</evidence>
<evidence type="ECO:0000256" key="1">
    <source>
        <dbReference type="ARBA" id="ARBA00004123"/>
    </source>
</evidence>
<keyword evidence="7" id="KW-0238">DNA-binding</keyword>
<evidence type="ECO:0000259" key="11">
    <source>
        <dbReference type="PROSITE" id="PS50048"/>
    </source>
</evidence>
<dbReference type="CDD" id="cd00067">
    <property type="entry name" value="GAL4"/>
    <property type="match status" value="1"/>
</dbReference>
<feature type="compositionally biased region" description="Low complexity" evidence="10">
    <location>
        <begin position="217"/>
        <end position="263"/>
    </location>
</feature>
<dbReference type="GO" id="GO:0005634">
    <property type="term" value="C:nucleus"/>
    <property type="evidence" value="ECO:0007669"/>
    <property type="project" value="UniProtKB-SubCell"/>
</dbReference>
<dbReference type="InterPro" id="IPR050335">
    <property type="entry name" value="ERT1_acuK_gluconeogen_tf"/>
</dbReference>
<evidence type="ECO:0000256" key="4">
    <source>
        <dbReference type="ARBA" id="ARBA00022723"/>
    </source>
</evidence>
<feature type="region of interest" description="Disordered" evidence="10">
    <location>
        <begin position="64"/>
        <end position="84"/>
    </location>
</feature>
<feature type="region of interest" description="Disordered" evidence="10">
    <location>
        <begin position="211"/>
        <end position="272"/>
    </location>
</feature>
<dbReference type="SMART" id="SM00066">
    <property type="entry name" value="GAL4"/>
    <property type="match status" value="1"/>
</dbReference>
<evidence type="ECO:0000313" key="12">
    <source>
        <dbReference type="EMBL" id="EPB89768.1"/>
    </source>
</evidence>
<dbReference type="Pfam" id="PF00172">
    <property type="entry name" value="Zn_clus"/>
    <property type="match status" value="1"/>
</dbReference>
<keyword evidence="9" id="KW-0539">Nucleus</keyword>
<keyword evidence="6" id="KW-0805">Transcription regulation</keyword>
<dbReference type="OrthoDB" id="2538135at2759"/>
<proteinExistence type="inferred from homology"/>
<keyword evidence="3" id="KW-0312">Gluconeogenesis</keyword>
<evidence type="ECO:0000256" key="2">
    <source>
        <dbReference type="ARBA" id="ARBA00010855"/>
    </source>
</evidence>
<dbReference type="InterPro" id="IPR056751">
    <property type="entry name" value="PAS_13"/>
</dbReference>
<keyword evidence="5" id="KW-0862">Zinc</keyword>
<dbReference type="PROSITE" id="PS50048">
    <property type="entry name" value="ZN2_CY6_FUNGAL_2"/>
    <property type="match status" value="1"/>
</dbReference>
<comment type="subcellular location">
    <subcellularLocation>
        <location evidence="1">Nucleus</location>
    </subcellularLocation>
</comment>
<keyword evidence="8" id="KW-0804">Transcription</keyword>
<dbReference type="SUPFAM" id="SSF57701">
    <property type="entry name" value="Zn2/Cys6 DNA-binding domain"/>
    <property type="match status" value="1"/>
</dbReference>
<feature type="domain" description="Zn(2)-C6 fungal-type" evidence="11">
    <location>
        <begin position="19"/>
        <end position="50"/>
    </location>
</feature>
<organism evidence="12 13">
    <name type="scientific">Mucor circinelloides f. circinelloides (strain 1006PhL)</name>
    <name type="common">Mucormycosis agent</name>
    <name type="synonym">Calyptromyces circinelloides</name>
    <dbReference type="NCBI Taxonomy" id="1220926"/>
    <lineage>
        <taxon>Eukaryota</taxon>
        <taxon>Fungi</taxon>
        <taxon>Fungi incertae sedis</taxon>
        <taxon>Mucoromycota</taxon>
        <taxon>Mucoromycotina</taxon>
        <taxon>Mucoromycetes</taxon>
        <taxon>Mucorales</taxon>
        <taxon>Mucorineae</taxon>
        <taxon>Mucoraceae</taxon>
        <taxon>Mucor</taxon>
    </lineage>
</organism>
<sequence length="521" mass="56643">MKTDQTKPAGQRKKKAARACIHCQKAHLTCDDSRPCQRCIKRNLATTCTDGARKKAKYLQDIEDAATSSSSPGTPFSTQSPMQTPNLNTPFVPETTSFQSSNFLDTGSPSIAGLTNDSANRTSNTANNNMNYNYGFGSNATNLEYSILSNMLGSPLTDTIPTAQTPTSADVLNNIWSQQQSPIIESVAGTPMSLMNAANVTGVTDPTFLSSPSHLVSTPTTSNVPTSSSPFNNNTTTTSTTNNNTTNTPTNNSNNNNNNNNNNRPIASISSSAMGTSQISSSGISTLSAYGDGAVVANVASPVTASTGPAVRRRNQIITPEMAYASATKPFSYADGYHYLINYVKTRMSREDLMRISRALALFRPSVLASMMNLTEDDLVFTEKCLQRTLLEYEKLISYSGTPTVVWRRTGEITLVGKEFSLLTQWSRDMLLSKKTYIYELMSNPSAVEYWEKYALHAFDNTDSAVYSTCILMSPTKRIVPCTFCFTIKRDIFDLPSVIVGNVSDSKNSAGYKLTASFLCV</sequence>
<accession>S2K3B0</accession>
<evidence type="ECO:0000256" key="10">
    <source>
        <dbReference type="SAM" id="MobiDB-lite"/>
    </source>
</evidence>
<reference evidence="13" key="1">
    <citation type="submission" date="2013-05" db="EMBL/GenBank/DDBJ databases">
        <title>The Genome sequence of Mucor circinelloides f. circinelloides 1006PhL.</title>
        <authorList>
            <consortium name="The Broad Institute Genomics Platform"/>
            <person name="Cuomo C."/>
            <person name="Earl A."/>
            <person name="Findley K."/>
            <person name="Lee S.C."/>
            <person name="Walker B."/>
            <person name="Young S."/>
            <person name="Zeng Q."/>
            <person name="Gargeya S."/>
            <person name="Fitzgerald M."/>
            <person name="Haas B."/>
            <person name="Abouelleil A."/>
            <person name="Allen A.W."/>
            <person name="Alvarado L."/>
            <person name="Arachchi H.M."/>
            <person name="Berlin A.M."/>
            <person name="Chapman S.B."/>
            <person name="Gainer-Dewar J."/>
            <person name="Goldberg J."/>
            <person name="Griggs A."/>
            <person name="Gujja S."/>
            <person name="Hansen M."/>
            <person name="Howarth C."/>
            <person name="Imamovic A."/>
            <person name="Ireland A."/>
            <person name="Larimer J."/>
            <person name="McCowan C."/>
            <person name="Murphy C."/>
            <person name="Pearson M."/>
            <person name="Poon T.W."/>
            <person name="Priest M."/>
            <person name="Roberts A."/>
            <person name="Saif S."/>
            <person name="Shea T."/>
            <person name="Sisk P."/>
            <person name="Sykes S."/>
            <person name="Wortman J."/>
            <person name="Nusbaum C."/>
            <person name="Birren B."/>
        </authorList>
    </citation>
    <scope>NUCLEOTIDE SEQUENCE [LARGE SCALE GENOMIC DNA]</scope>
    <source>
        <strain evidence="13">1006PhL</strain>
    </source>
</reference>
<dbReference type="GO" id="GO:0006094">
    <property type="term" value="P:gluconeogenesis"/>
    <property type="evidence" value="ECO:0007669"/>
    <property type="project" value="UniProtKB-KW"/>
</dbReference>
<dbReference type="GO" id="GO:0008270">
    <property type="term" value="F:zinc ion binding"/>
    <property type="evidence" value="ECO:0007669"/>
    <property type="project" value="InterPro"/>
</dbReference>
<evidence type="ECO:0000256" key="5">
    <source>
        <dbReference type="ARBA" id="ARBA00022833"/>
    </source>
</evidence>
<evidence type="ECO:0000256" key="6">
    <source>
        <dbReference type="ARBA" id="ARBA00023015"/>
    </source>
</evidence>
<dbReference type="Gene3D" id="4.10.240.10">
    <property type="entry name" value="Zn(2)-C6 fungal-type DNA-binding domain"/>
    <property type="match status" value="1"/>
</dbReference>
<dbReference type="GO" id="GO:0000977">
    <property type="term" value="F:RNA polymerase II transcription regulatory region sequence-specific DNA binding"/>
    <property type="evidence" value="ECO:0007669"/>
    <property type="project" value="TreeGrafter"/>
</dbReference>
<dbReference type="eggNOG" id="ENOG502R1M5">
    <property type="taxonomic scope" value="Eukaryota"/>
</dbReference>
<keyword evidence="13" id="KW-1185">Reference proteome</keyword>
<dbReference type="PANTHER" id="PTHR47659">
    <property type="entry name" value="ZN(II)2CYS6 TRANSCRIPTION FACTOR (EUROFUNG)-RELATED"/>
    <property type="match status" value="1"/>
</dbReference>
<evidence type="ECO:0000313" key="13">
    <source>
        <dbReference type="Proteomes" id="UP000014254"/>
    </source>
</evidence>
<dbReference type="VEuPathDB" id="FungiDB:HMPREF1544_03431"/>
<dbReference type="STRING" id="1220926.S2K3B0"/>
<evidence type="ECO:0000256" key="7">
    <source>
        <dbReference type="ARBA" id="ARBA00023125"/>
    </source>
</evidence>
<dbReference type="AlphaFoldDB" id="S2K3B0"/>
<dbReference type="PANTHER" id="PTHR47659:SF1">
    <property type="entry name" value="TRANSCRIPTION ACTIVATOR OF GLUCONEOGENESIS ERT1"/>
    <property type="match status" value="1"/>
</dbReference>
<dbReference type="InterPro" id="IPR001138">
    <property type="entry name" value="Zn2Cys6_DnaBD"/>
</dbReference>
<dbReference type="Pfam" id="PF24990">
    <property type="entry name" value="PAS_13"/>
    <property type="match status" value="2"/>
</dbReference>
<name>S2K3B0_MUCC1</name>
<dbReference type="GO" id="GO:0000981">
    <property type="term" value="F:DNA-binding transcription factor activity, RNA polymerase II-specific"/>
    <property type="evidence" value="ECO:0007669"/>
    <property type="project" value="InterPro"/>
</dbReference>
<dbReference type="InParanoid" id="S2K3B0"/>
<feature type="compositionally biased region" description="Low complexity" evidence="10">
    <location>
        <begin position="67"/>
        <end position="81"/>
    </location>
</feature>
<dbReference type="InterPro" id="IPR036864">
    <property type="entry name" value="Zn2-C6_fun-type_DNA-bd_sf"/>
</dbReference>
<dbReference type="OMA" id="INSHTRD"/>
<gene>
    <name evidence="12" type="ORF">HMPREF1544_03431</name>
</gene>
<dbReference type="Proteomes" id="UP000014254">
    <property type="component" value="Unassembled WGS sequence"/>
</dbReference>
<dbReference type="EMBL" id="KE123930">
    <property type="protein sequence ID" value="EPB89768.1"/>
    <property type="molecule type" value="Genomic_DNA"/>
</dbReference>
<evidence type="ECO:0000256" key="3">
    <source>
        <dbReference type="ARBA" id="ARBA00022432"/>
    </source>
</evidence>
<dbReference type="GO" id="GO:0009267">
    <property type="term" value="P:cellular response to starvation"/>
    <property type="evidence" value="ECO:0007669"/>
    <property type="project" value="TreeGrafter"/>
</dbReference>
<keyword evidence="4" id="KW-0479">Metal-binding</keyword>
<comment type="similarity">
    <text evidence="2">Belongs to the ERT1/acuK family.</text>
</comment>
<evidence type="ECO:0000256" key="8">
    <source>
        <dbReference type="ARBA" id="ARBA00023163"/>
    </source>
</evidence>
<protein>
    <recommendedName>
        <fullName evidence="11">Zn(2)-C6 fungal-type domain-containing protein</fullName>
    </recommendedName>
</protein>